<dbReference type="Gene3D" id="3.40.50.720">
    <property type="entry name" value="NAD(P)-binding Rossmann-like Domain"/>
    <property type="match status" value="1"/>
</dbReference>
<dbReference type="RefSeq" id="WP_110526836.1">
    <property type="nucleotide sequence ID" value="NZ_NOXG01000002.1"/>
</dbReference>
<dbReference type="GO" id="GO:0016491">
    <property type="term" value="F:oxidoreductase activity"/>
    <property type="evidence" value="ECO:0007669"/>
    <property type="project" value="UniProtKB-KW"/>
</dbReference>
<reference evidence="3 4" key="1">
    <citation type="submission" date="2017-07" db="EMBL/GenBank/DDBJ databases">
        <title>A draft genome sequence of Komagataeibacter sp. T5K1.</title>
        <authorList>
            <person name="Skraban J."/>
            <person name="Cleenwerck I."/>
            <person name="Vandamme P."/>
            <person name="Trcek J."/>
        </authorList>
    </citation>
    <scope>NUCLEOTIDE SEQUENCE [LARGE SCALE GENOMIC DNA]</scope>
    <source>
        <strain evidence="3 4">T5K1</strain>
    </source>
</reference>
<dbReference type="PANTHER" id="PTHR14239:SF10">
    <property type="entry name" value="REDUCTASE"/>
    <property type="match status" value="1"/>
</dbReference>
<accession>A0A318QMP4</accession>
<dbReference type="InterPro" id="IPR028939">
    <property type="entry name" value="P5C_Rdtase_cat_N"/>
</dbReference>
<evidence type="ECO:0000313" key="4">
    <source>
        <dbReference type="Proteomes" id="UP000247609"/>
    </source>
</evidence>
<evidence type="ECO:0000313" key="3">
    <source>
        <dbReference type="EMBL" id="PYD76509.1"/>
    </source>
</evidence>
<gene>
    <name evidence="3" type="ORF">CFR71_02960</name>
</gene>
<name>A0A318QMP4_9PROT</name>
<feature type="domain" description="Pyrroline-5-carboxylate reductase catalytic N-terminal" evidence="2">
    <location>
        <begin position="38"/>
        <end position="129"/>
    </location>
</feature>
<organism evidence="3 4">
    <name type="scientific">Novacetimonas pomaceti</name>
    <dbReference type="NCBI Taxonomy" id="2021998"/>
    <lineage>
        <taxon>Bacteria</taxon>
        <taxon>Pseudomonadati</taxon>
        <taxon>Pseudomonadota</taxon>
        <taxon>Alphaproteobacteria</taxon>
        <taxon>Acetobacterales</taxon>
        <taxon>Acetobacteraceae</taxon>
        <taxon>Novacetimonas</taxon>
    </lineage>
</organism>
<dbReference type="InterPro" id="IPR036291">
    <property type="entry name" value="NAD(P)-bd_dom_sf"/>
</dbReference>
<evidence type="ECO:0000256" key="1">
    <source>
        <dbReference type="ARBA" id="ARBA00023002"/>
    </source>
</evidence>
<dbReference type="Pfam" id="PF03807">
    <property type="entry name" value="F420_oxidored"/>
    <property type="match status" value="1"/>
</dbReference>
<dbReference type="InterPro" id="IPR051267">
    <property type="entry name" value="STEAP_metalloreductase"/>
</dbReference>
<dbReference type="EMBL" id="NOXG01000002">
    <property type="protein sequence ID" value="PYD76509.1"/>
    <property type="molecule type" value="Genomic_DNA"/>
</dbReference>
<dbReference type="AlphaFoldDB" id="A0A318QMP4"/>
<dbReference type="Proteomes" id="UP000247609">
    <property type="component" value="Unassembled WGS sequence"/>
</dbReference>
<dbReference type="SUPFAM" id="SSF51735">
    <property type="entry name" value="NAD(P)-binding Rossmann-fold domains"/>
    <property type="match status" value="1"/>
</dbReference>
<keyword evidence="1" id="KW-0560">Oxidoreductase</keyword>
<sequence>MSFRPLTRRMALGTFIGTAALLSRAIRPHGARATTPLRIGMIGSGHVGETLGRLWTHAGHQVMFSARDMEGPKRLAREMFPLARAGTPPEAARFGDVIVLAVPYGALPQLAHALGGYAADKVILDATNPYSWRDGKIARVAMKQGAGITTRDLFPDSAVVRGLNSEDMTTIAAQAWRKPPRLGIPLAGDSRAALQVAQGLVWDAGLDPVIVGPLALAGEFQPGGAAFEAATTAANLRRMLNLPPDTQSASGGSGNG</sequence>
<evidence type="ECO:0000259" key="2">
    <source>
        <dbReference type="Pfam" id="PF03807"/>
    </source>
</evidence>
<proteinExistence type="predicted"/>
<dbReference type="PANTHER" id="PTHR14239">
    <property type="entry name" value="DUDULIN-RELATED"/>
    <property type="match status" value="1"/>
</dbReference>
<protein>
    <submittedName>
        <fullName evidence="3">Oxidoreductase</fullName>
    </submittedName>
</protein>
<comment type="caution">
    <text evidence="3">The sequence shown here is derived from an EMBL/GenBank/DDBJ whole genome shotgun (WGS) entry which is preliminary data.</text>
</comment>